<evidence type="ECO:0000313" key="3">
    <source>
        <dbReference type="Proteomes" id="UP001596174"/>
    </source>
</evidence>
<organism evidence="2 3">
    <name type="scientific">Streptacidiphilus monticola</name>
    <dbReference type="NCBI Taxonomy" id="2161674"/>
    <lineage>
        <taxon>Bacteria</taxon>
        <taxon>Bacillati</taxon>
        <taxon>Actinomycetota</taxon>
        <taxon>Actinomycetes</taxon>
        <taxon>Kitasatosporales</taxon>
        <taxon>Streptomycetaceae</taxon>
        <taxon>Streptacidiphilus</taxon>
    </lineage>
</organism>
<evidence type="ECO:0000313" key="2">
    <source>
        <dbReference type="EMBL" id="MFC5911669.1"/>
    </source>
</evidence>
<keyword evidence="3" id="KW-1185">Reference proteome</keyword>
<keyword evidence="1" id="KW-0812">Transmembrane</keyword>
<keyword evidence="1" id="KW-0472">Membrane</keyword>
<name>A0ABW1GA50_9ACTN</name>
<dbReference type="Proteomes" id="UP001596174">
    <property type="component" value="Unassembled WGS sequence"/>
</dbReference>
<keyword evidence="1" id="KW-1133">Transmembrane helix</keyword>
<dbReference type="RefSeq" id="WP_380591045.1">
    <property type="nucleotide sequence ID" value="NZ_JBHSQJ010000192.1"/>
</dbReference>
<comment type="caution">
    <text evidence="2">The sequence shown here is derived from an EMBL/GenBank/DDBJ whole genome shotgun (WGS) entry which is preliminary data.</text>
</comment>
<proteinExistence type="predicted"/>
<reference evidence="3" key="1">
    <citation type="journal article" date="2019" name="Int. J. Syst. Evol. Microbiol.">
        <title>The Global Catalogue of Microorganisms (GCM) 10K type strain sequencing project: providing services to taxonomists for standard genome sequencing and annotation.</title>
        <authorList>
            <consortium name="The Broad Institute Genomics Platform"/>
            <consortium name="The Broad Institute Genome Sequencing Center for Infectious Disease"/>
            <person name="Wu L."/>
            <person name="Ma J."/>
        </authorList>
    </citation>
    <scope>NUCLEOTIDE SEQUENCE [LARGE SCALE GENOMIC DNA]</scope>
    <source>
        <strain evidence="3">JCM 4816</strain>
    </source>
</reference>
<dbReference type="EMBL" id="JBHSQJ010000192">
    <property type="protein sequence ID" value="MFC5911669.1"/>
    <property type="molecule type" value="Genomic_DNA"/>
</dbReference>
<sequence>MLTLLATIARARIAGLRARLADEDTDRGALSIEMAILVGALVVVAAVIVGILIAKVTAKGNAIG</sequence>
<protein>
    <submittedName>
        <fullName evidence="2">Uncharacterized protein</fullName>
    </submittedName>
</protein>
<accession>A0ABW1GA50</accession>
<feature type="transmembrane region" description="Helical" evidence="1">
    <location>
        <begin position="34"/>
        <end position="54"/>
    </location>
</feature>
<gene>
    <name evidence="2" type="ORF">ACFP3V_31255</name>
</gene>
<evidence type="ECO:0000256" key="1">
    <source>
        <dbReference type="SAM" id="Phobius"/>
    </source>
</evidence>